<dbReference type="PANTHER" id="PTHR13466:SF0">
    <property type="entry name" value="SMP-LTD DOMAIN-CONTAINING PROTEIN"/>
    <property type="match status" value="1"/>
</dbReference>
<dbReference type="GO" id="GO:0008289">
    <property type="term" value="F:lipid binding"/>
    <property type="evidence" value="ECO:0007669"/>
    <property type="project" value="TreeGrafter"/>
</dbReference>
<proteinExistence type="predicted"/>
<evidence type="ECO:0000313" key="3">
    <source>
        <dbReference type="Proteomes" id="UP001196413"/>
    </source>
</evidence>
<dbReference type="GO" id="GO:0005789">
    <property type="term" value="C:endoplasmic reticulum membrane"/>
    <property type="evidence" value="ECO:0007669"/>
    <property type="project" value="UniProtKB-SubCell"/>
</dbReference>
<name>A0AAD5R8Y4_PARTN</name>
<gene>
    <name evidence="2" type="ORF">KIN20_032517</name>
</gene>
<protein>
    <submittedName>
        <fullName evidence="2">Uncharacterized protein</fullName>
    </submittedName>
</protein>
<sequence length="212" mass="23835">MKHLGVSNPSATTLEFFTDTRRDRAAGVAGHNSSVRDQSLMKPHRLSFDGGLLEDAQEAVGGEGNVLGLGDGVVYRGWMNELRGRYSPATYHVNQAQSVLVRLESSTLRISRPAKAVLKHAFHEDPTLTQPQPTMVSQTIYSLVNAHVSLRPKRLPRRRWWVRKYPVYTRFFRKAGNIVNVSKPLLRSASMHSVGTAPECFPSVYFMMYFTS</sequence>
<organism evidence="2 3">
    <name type="scientific">Parelaphostrongylus tenuis</name>
    <name type="common">Meningeal worm</name>
    <dbReference type="NCBI Taxonomy" id="148309"/>
    <lineage>
        <taxon>Eukaryota</taxon>
        <taxon>Metazoa</taxon>
        <taxon>Ecdysozoa</taxon>
        <taxon>Nematoda</taxon>
        <taxon>Chromadorea</taxon>
        <taxon>Rhabditida</taxon>
        <taxon>Rhabditina</taxon>
        <taxon>Rhabditomorpha</taxon>
        <taxon>Strongyloidea</taxon>
        <taxon>Metastrongylidae</taxon>
        <taxon>Parelaphostrongylus</taxon>
    </lineage>
</organism>
<comment type="subcellular location">
    <subcellularLocation>
        <location evidence="1">Endoplasmic reticulum membrane</location>
    </subcellularLocation>
</comment>
<keyword evidence="3" id="KW-1185">Reference proteome</keyword>
<dbReference type="PANTHER" id="PTHR13466">
    <property type="entry name" value="TEX2 PROTEIN-RELATED"/>
    <property type="match status" value="1"/>
</dbReference>
<dbReference type="EMBL" id="JAHQIW010006843">
    <property type="protein sequence ID" value="KAJ1370724.1"/>
    <property type="molecule type" value="Genomic_DNA"/>
</dbReference>
<reference evidence="2" key="1">
    <citation type="submission" date="2021-06" db="EMBL/GenBank/DDBJ databases">
        <title>Parelaphostrongylus tenuis whole genome reference sequence.</title>
        <authorList>
            <person name="Garwood T.J."/>
            <person name="Larsen P.A."/>
            <person name="Fountain-Jones N.M."/>
            <person name="Garbe J.R."/>
            <person name="Macchietto M.G."/>
            <person name="Kania S.A."/>
            <person name="Gerhold R.W."/>
            <person name="Richards J.E."/>
            <person name="Wolf T.M."/>
        </authorList>
    </citation>
    <scope>NUCLEOTIDE SEQUENCE</scope>
    <source>
        <strain evidence="2">MNPRO001-30</strain>
        <tissue evidence="2">Meninges</tissue>
    </source>
</reference>
<dbReference type="AlphaFoldDB" id="A0AAD5R8Y4"/>
<evidence type="ECO:0000313" key="2">
    <source>
        <dbReference type="EMBL" id="KAJ1370724.1"/>
    </source>
</evidence>
<evidence type="ECO:0000256" key="1">
    <source>
        <dbReference type="ARBA" id="ARBA00004586"/>
    </source>
</evidence>
<dbReference type="Proteomes" id="UP001196413">
    <property type="component" value="Unassembled WGS sequence"/>
</dbReference>
<comment type="caution">
    <text evidence="2">The sequence shown here is derived from an EMBL/GenBank/DDBJ whole genome shotgun (WGS) entry which is preliminary data.</text>
</comment>
<accession>A0AAD5R8Y4</accession>